<dbReference type="InterPro" id="IPR036388">
    <property type="entry name" value="WH-like_DNA-bd_sf"/>
</dbReference>
<dbReference type="PROSITE" id="PS50949">
    <property type="entry name" value="HTH_GNTR"/>
    <property type="match status" value="1"/>
</dbReference>
<dbReference type="GeneID" id="301135997"/>
<protein>
    <submittedName>
        <fullName evidence="5">GntR family transcriptional regulator</fullName>
    </submittedName>
</protein>
<dbReference type="STRING" id="263475.AMD00_07755"/>
<evidence type="ECO:0000256" key="1">
    <source>
        <dbReference type="ARBA" id="ARBA00023015"/>
    </source>
</evidence>
<evidence type="ECO:0000313" key="5">
    <source>
        <dbReference type="EMBL" id="KOO52289.1"/>
    </source>
</evidence>
<dbReference type="Gene3D" id="3.40.1410.10">
    <property type="entry name" value="Chorismate lyase-like"/>
    <property type="match status" value="1"/>
</dbReference>
<accession>A0A0M0LML7</accession>
<comment type="caution">
    <text evidence="5">The sequence shown here is derived from an EMBL/GenBank/DDBJ whole genome shotgun (WGS) entry which is preliminary data.</text>
</comment>
<dbReference type="EMBL" id="LILB01000001">
    <property type="protein sequence ID" value="KOO52289.1"/>
    <property type="molecule type" value="Genomic_DNA"/>
</dbReference>
<dbReference type="PRINTS" id="PR00035">
    <property type="entry name" value="HTHGNTR"/>
</dbReference>
<sequence>MLDKNSPVPMYIQIEEFLKGKIFEEEYKIGENIPSEREFSEQLGVSRMTVRHAITNLVNSGLLYREKGRGTYVANPKLEQPLSGLTSFTEDMRSRGYEPSNKLIRFEKIIPPIDIAKALQMKTGDEVFSVVRIRNADQLPMAIERTYIPVEIIPDLDKSMVLGSLYSLIEERHHQKIGHASQLMEAALVTKEDSKLLNIEQPSAVLIIERKSYLSTGIPFELVRSTYRADRYKFISEIQR</sequence>
<name>A0A0M0LML7_9BACL</name>
<organism evidence="5 6">
    <name type="scientific">Viridibacillus arvi</name>
    <dbReference type="NCBI Taxonomy" id="263475"/>
    <lineage>
        <taxon>Bacteria</taxon>
        <taxon>Bacillati</taxon>
        <taxon>Bacillota</taxon>
        <taxon>Bacilli</taxon>
        <taxon>Bacillales</taxon>
        <taxon>Caryophanaceae</taxon>
        <taxon>Viridibacillus</taxon>
    </lineage>
</organism>
<dbReference type="FunFam" id="1.10.10.10:FF:000079">
    <property type="entry name" value="GntR family transcriptional regulator"/>
    <property type="match status" value="1"/>
</dbReference>
<dbReference type="InterPro" id="IPR050679">
    <property type="entry name" value="Bact_HTH_transcr_reg"/>
</dbReference>
<dbReference type="GO" id="GO:0003677">
    <property type="term" value="F:DNA binding"/>
    <property type="evidence" value="ECO:0007669"/>
    <property type="project" value="UniProtKB-KW"/>
</dbReference>
<keyword evidence="6" id="KW-1185">Reference proteome</keyword>
<feature type="domain" description="HTH gntR-type" evidence="4">
    <location>
        <begin position="8"/>
        <end position="76"/>
    </location>
</feature>
<evidence type="ECO:0000313" key="6">
    <source>
        <dbReference type="Proteomes" id="UP000036867"/>
    </source>
</evidence>
<dbReference type="SUPFAM" id="SSF46785">
    <property type="entry name" value="Winged helix' DNA-binding domain"/>
    <property type="match status" value="1"/>
</dbReference>
<dbReference type="Pfam" id="PF00392">
    <property type="entry name" value="GntR"/>
    <property type="match status" value="1"/>
</dbReference>
<dbReference type="GO" id="GO:0045892">
    <property type="term" value="P:negative regulation of DNA-templated transcription"/>
    <property type="evidence" value="ECO:0007669"/>
    <property type="project" value="TreeGrafter"/>
</dbReference>
<dbReference type="PANTHER" id="PTHR44846">
    <property type="entry name" value="MANNOSYL-D-GLYCERATE TRANSPORT/METABOLISM SYSTEM REPRESSOR MNGR-RELATED"/>
    <property type="match status" value="1"/>
</dbReference>
<reference evidence="6" key="1">
    <citation type="submission" date="2015-08" db="EMBL/GenBank/DDBJ databases">
        <title>Fjat-10028 dsm 16317.</title>
        <authorList>
            <person name="Liu B."/>
            <person name="Wang J."/>
            <person name="Zhu Y."/>
            <person name="Liu G."/>
            <person name="Chen Q."/>
            <person name="Chen Z."/>
            <person name="Lan J."/>
            <person name="Che J."/>
            <person name="Ge C."/>
            <person name="Shi H."/>
            <person name="Pan Z."/>
            <person name="Liu X."/>
        </authorList>
    </citation>
    <scope>NUCLEOTIDE SEQUENCE [LARGE SCALE GENOMIC DNA]</scope>
    <source>
        <strain evidence="6">DSM 16317</strain>
    </source>
</reference>
<dbReference type="RefSeq" id="WP_038187327.1">
    <property type="nucleotide sequence ID" value="NZ_LILB01000001.1"/>
</dbReference>
<dbReference type="OrthoDB" id="9815017at2"/>
<evidence type="ECO:0000259" key="4">
    <source>
        <dbReference type="PROSITE" id="PS50949"/>
    </source>
</evidence>
<evidence type="ECO:0000256" key="2">
    <source>
        <dbReference type="ARBA" id="ARBA00023125"/>
    </source>
</evidence>
<dbReference type="Pfam" id="PF07702">
    <property type="entry name" value="UTRA"/>
    <property type="match status" value="1"/>
</dbReference>
<dbReference type="InterPro" id="IPR000524">
    <property type="entry name" value="Tscrpt_reg_HTH_GntR"/>
</dbReference>
<dbReference type="SMART" id="SM00345">
    <property type="entry name" value="HTH_GNTR"/>
    <property type="match status" value="1"/>
</dbReference>
<dbReference type="InterPro" id="IPR028978">
    <property type="entry name" value="Chorismate_lyase_/UTRA_dom_sf"/>
</dbReference>
<dbReference type="GO" id="GO:0003700">
    <property type="term" value="F:DNA-binding transcription factor activity"/>
    <property type="evidence" value="ECO:0007669"/>
    <property type="project" value="InterPro"/>
</dbReference>
<keyword evidence="3" id="KW-0804">Transcription</keyword>
<evidence type="ECO:0000256" key="3">
    <source>
        <dbReference type="ARBA" id="ARBA00023163"/>
    </source>
</evidence>
<dbReference type="AlphaFoldDB" id="A0A0M0LML7"/>
<dbReference type="CDD" id="cd07377">
    <property type="entry name" value="WHTH_GntR"/>
    <property type="match status" value="1"/>
</dbReference>
<dbReference type="SMART" id="SM00866">
    <property type="entry name" value="UTRA"/>
    <property type="match status" value="1"/>
</dbReference>
<dbReference type="Gene3D" id="1.10.10.10">
    <property type="entry name" value="Winged helix-like DNA-binding domain superfamily/Winged helix DNA-binding domain"/>
    <property type="match status" value="1"/>
</dbReference>
<keyword evidence="2" id="KW-0238">DNA-binding</keyword>
<proteinExistence type="predicted"/>
<gene>
    <name evidence="5" type="ORF">AMD00_07755</name>
</gene>
<dbReference type="Proteomes" id="UP000036867">
    <property type="component" value="Unassembled WGS sequence"/>
</dbReference>
<dbReference type="InterPro" id="IPR036390">
    <property type="entry name" value="WH_DNA-bd_sf"/>
</dbReference>
<dbReference type="InterPro" id="IPR011663">
    <property type="entry name" value="UTRA"/>
</dbReference>
<keyword evidence="1" id="KW-0805">Transcription regulation</keyword>
<dbReference type="SUPFAM" id="SSF64288">
    <property type="entry name" value="Chorismate lyase-like"/>
    <property type="match status" value="1"/>
</dbReference>
<dbReference type="PANTHER" id="PTHR44846:SF1">
    <property type="entry name" value="MANNOSYL-D-GLYCERATE TRANSPORT_METABOLISM SYSTEM REPRESSOR MNGR-RELATED"/>
    <property type="match status" value="1"/>
</dbReference>
<dbReference type="PATRIC" id="fig|263475.3.peg.2007"/>